<dbReference type="CDD" id="cd02135">
    <property type="entry name" value="YdjA-like"/>
    <property type="match status" value="1"/>
</dbReference>
<evidence type="ECO:0000256" key="8">
    <source>
        <dbReference type="PIRSR" id="PIRSR000232-1"/>
    </source>
</evidence>
<evidence type="ECO:0000313" key="11">
    <source>
        <dbReference type="Proteomes" id="UP000265800"/>
    </source>
</evidence>
<evidence type="ECO:0000256" key="5">
    <source>
        <dbReference type="ARBA" id="ARBA00023002"/>
    </source>
</evidence>
<comment type="caution">
    <text evidence="10">The sequence shown here is derived from an EMBL/GenBank/DDBJ whole genome shotgun (WGS) entry which is preliminary data.</text>
</comment>
<keyword evidence="3 7" id="KW-0288">FMN</keyword>
<name>A0A399EU90_9DEIN</name>
<evidence type="ECO:0000259" key="9">
    <source>
        <dbReference type="Pfam" id="PF00881"/>
    </source>
</evidence>
<evidence type="ECO:0000313" key="10">
    <source>
        <dbReference type="EMBL" id="RIH87205.1"/>
    </source>
</evidence>
<organism evidence="10 11">
    <name type="scientific">Meiothermus luteus</name>
    <dbReference type="NCBI Taxonomy" id="2026184"/>
    <lineage>
        <taxon>Bacteria</taxon>
        <taxon>Thermotogati</taxon>
        <taxon>Deinococcota</taxon>
        <taxon>Deinococci</taxon>
        <taxon>Thermales</taxon>
        <taxon>Thermaceae</taxon>
        <taxon>Meiothermus</taxon>
    </lineage>
</organism>
<proteinExistence type="inferred from homology"/>
<sequence length="191" mass="21444">MQATLPSVFEVIRARRSLAAGYLDKPVEREKLEQILEAAHWAPSHGRTEPWRWVVFEGEARRRLGEAFAESYARSFSGPDFRPERYKAQLERVWEAPVWIGLGLEPSGRFPEWEEVAAVACAVQNAWLAATALGLAGFWTSGRPVVHEHTARVCGLTPPARLLGFLYLGYPAGPLPQGARGDWQRKVVWNP</sequence>
<evidence type="ECO:0000256" key="6">
    <source>
        <dbReference type="ARBA" id="ARBA00023027"/>
    </source>
</evidence>
<dbReference type="PANTHER" id="PTHR43821:SF1">
    <property type="entry name" value="NAD(P)H NITROREDUCTASE YDJA-RELATED"/>
    <property type="match status" value="1"/>
</dbReference>
<dbReference type="PANTHER" id="PTHR43821">
    <property type="entry name" value="NAD(P)H NITROREDUCTASE YDJA-RELATED"/>
    <property type="match status" value="1"/>
</dbReference>
<dbReference type="EC" id="1.-.-.-" evidence="7"/>
<evidence type="ECO:0000256" key="1">
    <source>
        <dbReference type="ARBA" id="ARBA00007118"/>
    </source>
</evidence>
<keyword evidence="6 7" id="KW-0520">NAD</keyword>
<dbReference type="InterPro" id="IPR026021">
    <property type="entry name" value="YdjA-like"/>
</dbReference>
<gene>
    <name evidence="10" type="primary">ydjA_1</name>
    <name evidence="10" type="ORF">Mlute_01020</name>
</gene>
<dbReference type="AlphaFoldDB" id="A0A399EU90"/>
<dbReference type="Gene3D" id="3.40.109.10">
    <property type="entry name" value="NADH Oxidase"/>
    <property type="match status" value="1"/>
</dbReference>
<protein>
    <recommendedName>
        <fullName evidence="7">Putative NAD(P)H nitroreductase</fullName>
        <ecNumber evidence="7">1.-.-.-</ecNumber>
    </recommendedName>
</protein>
<evidence type="ECO:0000256" key="7">
    <source>
        <dbReference type="PIRNR" id="PIRNR000232"/>
    </source>
</evidence>
<dbReference type="InterPro" id="IPR000415">
    <property type="entry name" value="Nitroreductase-like"/>
</dbReference>
<feature type="binding site" description="in other chain" evidence="8">
    <location>
        <begin position="15"/>
        <end position="17"/>
    </location>
    <ligand>
        <name>FMN</name>
        <dbReference type="ChEBI" id="CHEBI:58210"/>
        <note>ligand shared between dimeric partners</note>
    </ligand>
</feature>
<dbReference type="PIRSF" id="PIRSF000232">
    <property type="entry name" value="YdjA"/>
    <property type="match status" value="1"/>
</dbReference>
<dbReference type="Proteomes" id="UP000265800">
    <property type="component" value="Unassembled WGS sequence"/>
</dbReference>
<evidence type="ECO:0000256" key="2">
    <source>
        <dbReference type="ARBA" id="ARBA00022630"/>
    </source>
</evidence>
<dbReference type="InterPro" id="IPR029479">
    <property type="entry name" value="Nitroreductase"/>
</dbReference>
<feature type="binding site" description="in other chain" evidence="8">
    <location>
        <begin position="139"/>
        <end position="141"/>
    </location>
    <ligand>
        <name>FMN</name>
        <dbReference type="ChEBI" id="CHEBI:58210"/>
        <note>ligand shared between dimeric partners</note>
    </ligand>
</feature>
<comment type="similarity">
    <text evidence="1 7">Belongs to the nitroreductase family.</text>
</comment>
<evidence type="ECO:0000256" key="4">
    <source>
        <dbReference type="ARBA" id="ARBA00022857"/>
    </source>
</evidence>
<comment type="cofactor">
    <cofactor evidence="8">
        <name>FMN</name>
        <dbReference type="ChEBI" id="CHEBI:58210"/>
    </cofactor>
    <text evidence="8">Binds 1 FMN per subunit.</text>
</comment>
<dbReference type="SUPFAM" id="SSF55469">
    <property type="entry name" value="FMN-dependent nitroreductase-like"/>
    <property type="match status" value="1"/>
</dbReference>
<keyword evidence="4 7" id="KW-0521">NADP</keyword>
<evidence type="ECO:0000256" key="3">
    <source>
        <dbReference type="ARBA" id="ARBA00022643"/>
    </source>
</evidence>
<keyword evidence="11" id="KW-1185">Reference proteome</keyword>
<keyword evidence="5 7" id="KW-0560">Oxidoreductase</keyword>
<dbReference type="EMBL" id="QWKZ01000024">
    <property type="protein sequence ID" value="RIH87205.1"/>
    <property type="molecule type" value="Genomic_DNA"/>
</dbReference>
<keyword evidence="2 7" id="KW-0285">Flavoprotein</keyword>
<accession>A0A399EU90</accession>
<dbReference type="RefSeq" id="WP_245958852.1">
    <property type="nucleotide sequence ID" value="NZ_QWKZ01000024.1"/>
</dbReference>
<feature type="binding site" evidence="8">
    <location>
        <position position="45"/>
    </location>
    <ligand>
        <name>FMN</name>
        <dbReference type="ChEBI" id="CHEBI:58210"/>
        <note>ligand shared between dimeric partners</note>
    </ligand>
</feature>
<reference evidence="10 11" key="1">
    <citation type="submission" date="2018-08" db="EMBL/GenBank/DDBJ databases">
        <title>Meiothermus luteus KCTC 52599 genome sequencing project.</title>
        <authorList>
            <person name="Da Costa M.S."/>
            <person name="Albuquerque L."/>
            <person name="Raposo P."/>
            <person name="Froufe H.J.C."/>
            <person name="Barroso C.S."/>
            <person name="Egas C."/>
        </authorList>
    </citation>
    <scope>NUCLEOTIDE SEQUENCE [LARGE SCALE GENOMIC DNA]</scope>
    <source>
        <strain evidence="10 11">KCTC 52599</strain>
    </source>
</reference>
<dbReference type="InterPro" id="IPR052530">
    <property type="entry name" value="NAD(P)H_nitroreductase"/>
</dbReference>
<dbReference type="Pfam" id="PF00881">
    <property type="entry name" value="Nitroreductase"/>
    <property type="match status" value="1"/>
</dbReference>
<feature type="domain" description="Nitroreductase" evidence="9">
    <location>
        <begin position="12"/>
        <end position="170"/>
    </location>
</feature>
<dbReference type="GO" id="GO:0016491">
    <property type="term" value="F:oxidoreductase activity"/>
    <property type="evidence" value="ECO:0007669"/>
    <property type="project" value="UniProtKB-UniRule"/>
</dbReference>